<evidence type="ECO:0000256" key="1">
    <source>
        <dbReference type="SAM" id="MobiDB-lite"/>
    </source>
</evidence>
<feature type="compositionally biased region" description="Polar residues" evidence="1">
    <location>
        <begin position="57"/>
        <end position="69"/>
    </location>
</feature>
<feature type="region of interest" description="Disordered" evidence="1">
    <location>
        <begin position="1"/>
        <end position="69"/>
    </location>
</feature>
<proteinExistence type="predicted"/>
<reference evidence="2 3" key="1">
    <citation type="submission" date="2017-02" db="EMBL/GenBank/DDBJ databases">
        <title>Streptomyces pactum ACT12 Genome sequencing and assembly.</title>
        <authorList>
            <person name="Xue Q."/>
            <person name="Yan X."/>
            <person name="Jia L."/>
            <person name="Yan H."/>
        </authorList>
    </citation>
    <scope>NUCLEOTIDE SEQUENCE [LARGE SCALE GENOMIC DNA]</scope>
    <source>
        <strain evidence="2 3">ACT12</strain>
    </source>
</reference>
<gene>
    <name evidence="2" type="ORF">B1H29_07620</name>
</gene>
<dbReference type="AlphaFoldDB" id="A0A1S6J4Y7"/>
<dbReference type="KEGG" id="spac:B1H29_07620"/>
<sequence>MSGGGPSAVSEDGLSAVSGGGPSAVSGGGVRPPTVPAAEANRSSRESGAAVWPVSPVESSYSRPHQSSS</sequence>
<name>A0A1S6J4Y7_9ACTN</name>
<protein>
    <submittedName>
        <fullName evidence="2">Uncharacterized protein</fullName>
    </submittedName>
</protein>
<feature type="compositionally biased region" description="Gly residues" evidence="1">
    <location>
        <begin position="18"/>
        <end position="30"/>
    </location>
</feature>
<organism evidence="2 3">
    <name type="scientific">Streptomyces pactum</name>
    <dbReference type="NCBI Taxonomy" id="68249"/>
    <lineage>
        <taxon>Bacteria</taxon>
        <taxon>Bacillati</taxon>
        <taxon>Actinomycetota</taxon>
        <taxon>Actinomycetes</taxon>
        <taxon>Kitasatosporales</taxon>
        <taxon>Streptomycetaceae</taxon>
        <taxon>Streptomyces</taxon>
    </lineage>
</organism>
<evidence type="ECO:0000313" key="3">
    <source>
        <dbReference type="Proteomes" id="UP000189443"/>
    </source>
</evidence>
<accession>A0A1S6J4Y7</accession>
<dbReference type="Proteomes" id="UP000189443">
    <property type="component" value="Chromosome"/>
</dbReference>
<dbReference type="EMBL" id="CP019724">
    <property type="protein sequence ID" value="AQS66814.1"/>
    <property type="molecule type" value="Genomic_DNA"/>
</dbReference>
<evidence type="ECO:0000313" key="2">
    <source>
        <dbReference type="EMBL" id="AQS66814.1"/>
    </source>
</evidence>
<keyword evidence="3" id="KW-1185">Reference proteome</keyword>